<dbReference type="Proteomes" id="UP001632037">
    <property type="component" value="Unassembled WGS sequence"/>
</dbReference>
<sequence>MAGAATKKASVAATAAADAALVAEALEHEAAEAAAALQAQQEAEEAAARLKKQQEQDELDVVAVGAVAHVIRRAFCSFYEPSEPIEPVSKAPDENAAIGAENTDENPPEPQQETPTTAKIDEEERDSAHLEPQETEKSPFVAIAQARKDVIAKELQEKHQQARNLLKFLEIRQVEAAEADKKIAEELNERGLVIKAQIPVGPTHLRLDDQELRGATETGADFGEFADSLLHAKTLVAEYEQKRKEESGNIKKMPSPTRRTAAGEESGENREQVGYLDTTHSSSIRAEATLEQHKYHIAGVKAQKASTSKERMYQDGNNVPDLVAATLTPLSTTQLEVEQLQASKVKMNPVEKRKNMVILERMQTKLDFVRNPRYIVPEQTKSDGSLRNSSVKPCFDIVPKPPIMFTNYDIGGIYEQVVYIRNTGYLSRHARLLPPATIFFSMASISYPEERGLVAPGMHVELRIRFAPDSRADYKDSFTVQYETEQVVPPGATGTPGAAGSAEMIVPLMARREPPELTLPLVIRAQNTLVGGRSVTPLDCRNLGGKARFWLMSESAWSRLENLQIGISPARSAVEMLNGDYNLGSMDVGPFEITPNDVELDKWESVTFDLAYTPSGVGEQREKIVMVCDNCLVRVFQIVGRGCQVDVAATLVNDVPIESGVAEMGPLDRLFFPEEVLVNSKVRQTIVIANETPLDVKFSWEINPIIEEAQTKVGKDKAMILSLSEWSPAYKITPESGVFGLSSSKEFTIEFLPVEARAYSCQATLMINDVPACSMPGPGQMAYLKAAFQKNEDPPRSPRAAAKVAARTLKDAMPGFSMQLNGRGRLGSFTIIPALNDSWIPLEDGQQAGNAGCESVQVLQQKQKYSASVLLKNQCEARLAFSWDLSRLRQRHQAAGGGPSAVTMGGTSLGFELRLTPQTGELAALGQQRVELTFTPLCSGEFSVSVPCRIDTDGSSRFERWLLLEGRVAGAEIEIVTPEVDFGLVLVGSSAETFVTIRNPSRSVTTHWRFFHLGGSEPGAGQLPLGPKLRRSSSKESVVSRRSVVSSSSGNETERSLFTSRDILPRATIAFAPENGVLAPGEKFTVKATCMAGSLPERFRGHFSCQAATERQFIGPNTNAHAVVSARAEIQCPNVFLSTTKLPLGTTYMGVEIHRTIELINVSNLEAAFKFVEPEGASRAYTVAFSPKQGTIHSKERLVVTLSYTPKQVGRFTVILACSVRGLPAPLGFEVSSNHKGLVLSYELVQSASSLTLPKSPKEIAMERGIPLSDCDLEPETNPLSSIPKLAFGDSVPLGERRVVSLLLRNFSGIEALVDLEAKKFPAAAVNVALLIASGGLPSSPLSPVKSRHKNGGPSKSSRSLISKGSYRANVTSLEKTSKPKLSDAKDNGNRFQSENGRAYLRQCSENGEDRQVLRDGRGVAFQLSPSRVHIPPWEQVVVQVTCFNNMPGTYVDDIVSRATGAPPVFLHANVAVVGTPLALDRNCVGLHFGRPVKGRPQALARQPALSFGSLCVRSPATTQTLRVVNRGPQRARLKWKLVENGRENQLVDVTLRVDFSSRLQLRIAPCDERNSGAALPFTVEPRSAMVPPFSTTAFRVTCDPPRDGIGAPRALLLADAHWYDTAEEHSNSESTSTISPTTTVSLDPRHEDSLSPSRMNSPRTVAGKAFTAVRMANAIVRKPGPVAGSIPASSYSPKCLRVLLSADIIEPELSIDKPREQLQEVDCSPLSGRKNSIVPTARLLPYHIQFTTWSTLMSASAAQHLFHRRELFLVNRLGSRVTFRLECDGPFAVANADSLAPRHPLSMADLPPAHRRSTAQGESYMFMLPPQMSVRIDLRVLPTPSMDSLTKQPLEPLHAKFDGELRVKFSTKSVQTIRLAAVVLRPALVVSPSVFCFGRVHLSSSRFVVLRLANPTVVPARFTVQHVPRPKPISRAQHQEMRQHHAHLTDEPDVFTFSTLFGELCGPTTTLKSAGGYLPTTDSMRDLLEHATTTHPLVHAPQELRVEFHPRESGRRYKSRFRFAVEHGRGFEVVLEGTGHLDEVKNPDSDRPLVRVRELEHSYHIFRPVQDHHVAYK</sequence>
<feature type="compositionally biased region" description="Low complexity" evidence="2">
    <location>
        <begin position="1629"/>
        <end position="1642"/>
    </location>
</feature>
<evidence type="ECO:0000259" key="3">
    <source>
        <dbReference type="Pfam" id="PF23277"/>
    </source>
</evidence>
<name>A0ABD3FWH5_9STRA</name>
<dbReference type="Gene3D" id="2.60.40.10">
    <property type="entry name" value="Immunoglobulins"/>
    <property type="match status" value="6"/>
</dbReference>
<evidence type="ECO:0000313" key="4">
    <source>
        <dbReference type="EMBL" id="KAL3671093.1"/>
    </source>
</evidence>
<feature type="compositionally biased region" description="Low complexity" evidence="2">
    <location>
        <begin position="1035"/>
        <end position="1049"/>
    </location>
</feature>
<feature type="region of interest" description="Disordered" evidence="2">
    <location>
        <begin position="1341"/>
        <end position="1393"/>
    </location>
</feature>
<feature type="region of interest" description="Disordered" evidence="2">
    <location>
        <begin position="1624"/>
        <end position="1659"/>
    </location>
</feature>
<gene>
    <name evidence="4" type="ORF">V7S43_004275</name>
</gene>
<feature type="region of interest" description="Disordered" evidence="2">
    <location>
        <begin position="98"/>
        <end position="138"/>
    </location>
</feature>
<dbReference type="EMBL" id="JBIMZQ010000006">
    <property type="protein sequence ID" value="KAL3671093.1"/>
    <property type="molecule type" value="Genomic_DNA"/>
</dbReference>
<feature type="domain" description="Deleted in lung and esophageal cancer protein 1 Ig-like" evidence="3">
    <location>
        <begin position="402"/>
        <end position="484"/>
    </location>
</feature>
<comment type="caution">
    <text evidence="4">The sequence shown here is derived from an EMBL/GenBank/DDBJ whole genome shotgun (WGS) entry which is preliminary data.</text>
</comment>
<keyword evidence="5" id="KW-1185">Reference proteome</keyword>
<evidence type="ECO:0000256" key="1">
    <source>
        <dbReference type="SAM" id="Coils"/>
    </source>
</evidence>
<dbReference type="PANTHER" id="PTHR46348">
    <property type="entry name" value="DELETED IN LUNG AND ESOPHAGEAL CANCER PROTEIN 1"/>
    <property type="match status" value="1"/>
</dbReference>
<dbReference type="PANTHER" id="PTHR46348:SF1">
    <property type="entry name" value="DELETED IN LUNG AND ESOPHAGEAL CANCER PROTEIN 1"/>
    <property type="match status" value="1"/>
</dbReference>
<feature type="coiled-coil region" evidence="1">
    <location>
        <begin position="23"/>
        <end position="60"/>
    </location>
</feature>
<evidence type="ECO:0000256" key="2">
    <source>
        <dbReference type="SAM" id="MobiDB-lite"/>
    </source>
</evidence>
<feature type="region of interest" description="Disordered" evidence="2">
    <location>
        <begin position="241"/>
        <end position="280"/>
    </location>
</feature>
<organism evidence="4 5">
    <name type="scientific">Phytophthora oleae</name>
    <dbReference type="NCBI Taxonomy" id="2107226"/>
    <lineage>
        <taxon>Eukaryota</taxon>
        <taxon>Sar</taxon>
        <taxon>Stramenopiles</taxon>
        <taxon>Oomycota</taxon>
        <taxon>Peronosporomycetes</taxon>
        <taxon>Peronosporales</taxon>
        <taxon>Peronosporaceae</taxon>
        <taxon>Phytophthora</taxon>
    </lineage>
</organism>
<dbReference type="InterPro" id="IPR013783">
    <property type="entry name" value="Ig-like_fold"/>
</dbReference>
<protein>
    <recommendedName>
        <fullName evidence="3">Deleted in lung and esophageal cancer protein 1 Ig-like domain-containing protein</fullName>
    </recommendedName>
</protein>
<proteinExistence type="predicted"/>
<feature type="compositionally biased region" description="Basic and acidic residues" evidence="2">
    <location>
        <begin position="119"/>
        <end position="137"/>
    </location>
</feature>
<evidence type="ECO:0000313" key="5">
    <source>
        <dbReference type="Proteomes" id="UP001632037"/>
    </source>
</evidence>
<dbReference type="Pfam" id="PF23316">
    <property type="entry name" value="Ig_DLEC1_6th"/>
    <property type="match status" value="1"/>
</dbReference>
<dbReference type="InterPro" id="IPR033304">
    <property type="entry name" value="DLEC1"/>
</dbReference>
<dbReference type="Pfam" id="PF23277">
    <property type="entry name" value="Ig_Dlec1_1"/>
    <property type="match status" value="1"/>
</dbReference>
<feature type="compositionally biased region" description="Low complexity" evidence="2">
    <location>
        <begin position="1352"/>
        <end position="1366"/>
    </location>
</feature>
<feature type="region of interest" description="Disordered" evidence="2">
    <location>
        <begin position="1019"/>
        <end position="1051"/>
    </location>
</feature>
<keyword evidence="1" id="KW-0175">Coiled coil</keyword>
<feature type="compositionally biased region" description="Basic and acidic residues" evidence="2">
    <location>
        <begin position="1376"/>
        <end position="1389"/>
    </location>
</feature>
<reference evidence="4 5" key="1">
    <citation type="submission" date="2024-09" db="EMBL/GenBank/DDBJ databases">
        <title>Genome sequencing and assembly of Phytophthora oleae, isolate VK10A, causative agent of rot of olive drupes.</title>
        <authorList>
            <person name="Conti Taguali S."/>
            <person name="Riolo M."/>
            <person name="La Spada F."/>
            <person name="Cacciola S.O."/>
            <person name="Dionisio G."/>
        </authorList>
    </citation>
    <scope>NUCLEOTIDE SEQUENCE [LARGE SCALE GENOMIC DNA]</scope>
    <source>
        <strain evidence="4 5">VK10A</strain>
    </source>
</reference>
<accession>A0ABD3FWH5</accession>
<dbReference type="InterPro" id="IPR059041">
    <property type="entry name" value="Ig_DLEC1_1"/>
</dbReference>